<gene>
    <name evidence="2" type="ORF">T07_8824</name>
</gene>
<comment type="caution">
    <text evidence="2">The sequence shown here is derived from an EMBL/GenBank/DDBJ whole genome shotgun (WGS) entry which is preliminary data.</text>
</comment>
<keyword evidence="1" id="KW-0732">Signal</keyword>
<feature type="chain" id="PRO_5006868324" description="Secreted protein" evidence="1">
    <location>
        <begin position="20"/>
        <end position="68"/>
    </location>
</feature>
<proteinExistence type="predicted"/>
<reference evidence="2 3" key="1">
    <citation type="submission" date="2015-01" db="EMBL/GenBank/DDBJ databases">
        <title>Evolution of Trichinella species and genotypes.</title>
        <authorList>
            <person name="Korhonen P.K."/>
            <person name="Edoardo P."/>
            <person name="Giuseppe L.R."/>
            <person name="Gasser R.B."/>
        </authorList>
    </citation>
    <scope>NUCLEOTIDE SEQUENCE [LARGE SCALE GENOMIC DNA]</scope>
    <source>
        <strain evidence="2">ISS37</strain>
    </source>
</reference>
<evidence type="ECO:0000256" key="1">
    <source>
        <dbReference type="SAM" id="SignalP"/>
    </source>
</evidence>
<evidence type="ECO:0000313" key="3">
    <source>
        <dbReference type="Proteomes" id="UP000054630"/>
    </source>
</evidence>
<accession>A0A0V0S049</accession>
<feature type="signal peptide" evidence="1">
    <location>
        <begin position="1"/>
        <end position="19"/>
    </location>
</feature>
<organism evidence="2 3">
    <name type="scientific">Trichinella nelsoni</name>
    <dbReference type="NCBI Taxonomy" id="6336"/>
    <lineage>
        <taxon>Eukaryota</taxon>
        <taxon>Metazoa</taxon>
        <taxon>Ecdysozoa</taxon>
        <taxon>Nematoda</taxon>
        <taxon>Enoplea</taxon>
        <taxon>Dorylaimia</taxon>
        <taxon>Trichinellida</taxon>
        <taxon>Trichinellidae</taxon>
        <taxon>Trichinella</taxon>
    </lineage>
</organism>
<protein>
    <recommendedName>
        <fullName evidence="4">Secreted protein</fullName>
    </recommendedName>
</protein>
<sequence length="68" mass="7605">MRFTDVWWFIDSILMYAEVAYVTCDASPKMWSSILCICCIGCSSQLRHCLSISGGNGVSQPSSNIHKR</sequence>
<evidence type="ECO:0000313" key="2">
    <source>
        <dbReference type="EMBL" id="KRX19999.1"/>
    </source>
</evidence>
<dbReference type="AlphaFoldDB" id="A0A0V0S049"/>
<name>A0A0V0S049_9BILA</name>
<dbReference type="EMBL" id="JYDL01000053">
    <property type="protein sequence ID" value="KRX19999.1"/>
    <property type="molecule type" value="Genomic_DNA"/>
</dbReference>
<keyword evidence="3" id="KW-1185">Reference proteome</keyword>
<dbReference type="Proteomes" id="UP000054630">
    <property type="component" value="Unassembled WGS sequence"/>
</dbReference>
<evidence type="ECO:0008006" key="4">
    <source>
        <dbReference type="Google" id="ProtNLM"/>
    </source>
</evidence>